<accession>A0A955RKP9</accession>
<dbReference type="Pfam" id="PF00486">
    <property type="entry name" value="Trans_reg_C"/>
    <property type="match status" value="1"/>
</dbReference>
<keyword evidence="3" id="KW-0805">Transcription regulation</keyword>
<keyword evidence="1 6" id="KW-0597">Phosphoprotein</keyword>
<evidence type="ECO:0000256" key="6">
    <source>
        <dbReference type="PROSITE-ProRule" id="PRU00169"/>
    </source>
</evidence>
<keyword evidence="4 7" id="KW-0238">DNA-binding</keyword>
<keyword evidence="2" id="KW-0902">Two-component regulatory system</keyword>
<dbReference type="Gene3D" id="6.10.250.690">
    <property type="match status" value="1"/>
</dbReference>
<dbReference type="SMART" id="SM00862">
    <property type="entry name" value="Trans_reg_C"/>
    <property type="match status" value="1"/>
</dbReference>
<dbReference type="GO" id="GO:0000156">
    <property type="term" value="F:phosphorelay response regulator activity"/>
    <property type="evidence" value="ECO:0007669"/>
    <property type="project" value="TreeGrafter"/>
</dbReference>
<dbReference type="PANTHER" id="PTHR48111">
    <property type="entry name" value="REGULATOR OF RPOS"/>
    <property type="match status" value="1"/>
</dbReference>
<dbReference type="PROSITE" id="PS50110">
    <property type="entry name" value="RESPONSE_REGULATORY"/>
    <property type="match status" value="1"/>
</dbReference>
<evidence type="ECO:0000313" key="10">
    <source>
        <dbReference type="EMBL" id="MCA9385677.1"/>
    </source>
</evidence>
<dbReference type="GO" id="GO:0005829">
    <property type="term" value="C:cytosol"/>
    <property type="evidence" value="ECO:0007669"/>
    <property type="project" value="TreeGrafter"/>
</dbReference>
<reference evidence="10" key="1">
    <citation type="submission" date="2020-04" db="EMBL/GenBank/DDBJ databases">
        <authorList>
            <person name="Zhang T."/>
        </authorList>
    </citation>
    <scope>NUCLEOTIDE SEQUENCE</scope>
    <source>
        <strain evidence="10">HKST-UBA11</strain>
    </source>
</reference>
<dbReference type="GO" id="GO:0000976">
    <property type="term" value="F:transcription cis-regulatory region binding"/>
    <property type="evidence" value="ECO:0007669"/>
    <property type="project" value="TreeGrafter"/>
</dbReference>
<dbReference type="InterPro" id="IPR011006">
    <property type="entry name" value="CheY-like_superfamily"/>
</dbReference>
<evidence type="ECO:0000256" key="5">
    <source>
        <dbReference type="ARBA" id="ARBA00023163"/>
    </source>
</evidence>
<evidence type="ECO:0000256" key="1">
    <source>
        <dbReference type="ARBA" id="ARBA00022553"/>
    </source>
</evidence>
<dbReference type="InterPro" id="IPR036388">
    <property type="entry name" value="WH-like_DNA-bd_sf"/>
</dbReference>
<dbReference type="InterPro" id="IPR001867">
    <property type="entry name" value="OmpR/PhoB-type_DNA-bd"/>
</dbReference>
<evidence type="ECO:0000259" key="9">
    <source>
        <dbReference type="PROSITE" id="PS51755"/>
    </source>
</evidence>
<dbReference type="SMART" id="SM00448">
    <property type="entry name" value="REC"/>
    <property type="match status" value="1"/>
</dbReference>
<dbReference type="Gene3D" id="1.10.10.10">
    <property type="entry name" value="Winged helix-like DNA-binding domain superfamily/Winged helix DNA-binding domain"/>
    <property type="match status" value="1"/>
</dbReference>
<dbReference type="InterPro" id="IPR001789">
    <property type="entry name" value="Sig_transdc_resp-reg_receiver"/>
</dbReference>
<gene>
    <name evidence="10" type="ORF">KC717_03440</name>
</gene>
<evidence type="ECO:0000256" key="3">
    <source>
        <dbReference type="ARBA" id="ARBA00023015"/>
    </source>
</evidence>
<dbReference type="EMBL" id="JAGQLH010000036">
    <property type="protein sequence ID" value="MCA9385677.1"/>
    <property type="molecule type" value="Genomic_DNA"/>
</dbReference>
<evidence type="ECO:0000256" key="2">
    <source>
        <dbReference type="ARBA" id="ARBA00023012"/>
    </source>
</evidence>
<dbReference type="Pfam" id="PF00072">
    <property type="entry name" value="Response_reg"/>
    <property type="match status" value="1"/>
</dbReference>
<evidence type="ECO:0000256" key="7">
    <source>
        <dbReference type="PROSITE-ProRule" id="PRU01091"/>
    </source>
</evidence>
<feature type="domain" description="OmpR/PhoB-type" evidence="9">
    <location>
        <begin position="120"/>
        <end position="218"/>
    </location>
</feature>
<dbReference type="CDD" id="cd00383">
    <property type="entry name" value="trans_reg_C"/>
    <property type="match status" value="1"/>
</dbReference>
<dbReference type="SUPFAM" id="SSF46894">
    <property type="entry name" value="C-terminal effector domain of the bipartite response regulators"/>
    <property type="match status" value="1"/>
</dbReference>
<name>A0A955RKP9_9BACT</name>
<feature type="domain" description="Response regulatory" evidence="8">
    <location>
        <begin position="2"/>
        <end position="115"/>
    </location>
</feature>
<proteinExistence type="predicted"/>
<evidence type="ECO:0000256" key="4">
    <source>
        <dbReference type="ARBA" id="ARBA00023125"/>
    </source>
</evidence>
<dbReference type="Gene3D" id="3.40.50.2300">
    <property type="match status" value="1"/>
</dbReference>
<dbReference type="InterPro" id="IPR016032">
    <property type="entry name" value="Sig_transdc_resp-reg_C-effctor"/>
</dbReference>
<organism evidence="10 11">
    <name type="scientific">Candidatus Dojkabacteria bacterium</name>
    <dbReference type="NCBI Taxonomy" id="2099670"/>
    <lineage>
        <taxon>Bacteria</taxon>
        <taxon>Candidatus Dojkabacteria</taxon>
    </lineage>
</organism>
<evidence type="ECO:0000313" key="11">
    <source>
        <dbReference type="Proteomes" id="UP000754563"/>
    </source>
</evidence>
<keyword evidence="5" id="KW-0804">Transcription</keyword>
<dbReference type="AlphaFoldDB" id="A0A955RKP9"/>
<dbReference type="GO" id="GO:0032993">
    <property type="term" value="C:protein-DNA complex"/>
    <property type="evidence" value="ECO:0007669"/>
    <property type="project" value="TreeGrafter"/>
</dbReference>
<dbReference type="InterPro" id="IPR039420">
    <property type="entry name" value="WalR-like"/>
</dbReference>
<sequence>MNILVVEDEKSIREVEAAYLKQQGYTVFEAQDGEEALEVFADKSIDLIILDLNLPSIDGIEVCRKIRNKSLVPIIMVTARIEEIDELVGLETGADDYIKKPFSPAILIARVKSALRRVDEGIVEEMDLHIDPEKMLVEKEGKKISFTTTQFNILYTLVKNPGKVFTREEILDRAYDDSLPPDVLDRTVDAHIKSIRKKLDDKQKYIHTVIGKGYKFGE</sequence>
<feature type="modified residue" description="4-aspartylphosphate" evidence="6">
    <location>
        <position position="51"/>
    </location>
</feature>
<protein>
    <submittedName>
        <fullName evidence="10">Response regulator transcription factor</fullName>
    </submittedName>
</protein>
<comment type="caution">
    <text evidence="10">The sequence shown here is derived from an EMBL/GenBank/DDBJ whole genome shotgun (WGS) entry which is preliminary data.</text>
</comment>
<feature type="DNA-binding region" description="OmpR/PhoB-type" evidence="7">
    <location>
        <begin position="120"/>
        <end position="218"/>
    </location>
</feature>
<dbReference type="PANTHER" id="PTHR48111:SF73">
    <property type="entry name" value="ALKALINE PHOSPHATASE SYNTHESIS TRANSCRIPTIONAL REGULATORY PROTEIN PHOP"/>
    <property type="match status" value="1"/>
</dbReference>
<dbReference type="FunFam" id="3.40.50.2300:FF:000001">
    <property type="entry name" value="DNA-binding response regulator PhoB"/>
    <property type="match status" value="1"/>
</dbReference>
<evidence type="ECO:0000259" key="8">
    <source>
        <dbReference type="PROSITE" id="PS50110"/>
    </source>
</evidence>
<dbReference type="Proteomes" id="UP000754563">
    <property type="component" value="Unassembled WGS sequence"/>
</dbReference>
<dbReference type="PROSITE" id="PS51755">
    <property type="entry name" value="OMPR_PHOB"/>
    <property type="match status" value="1"/>
</dbReference>
<reference evidence="10" key="2">
    <citation type="journal article" date="2021" name="Microbiome">
        <title>Successional dynamics and alternative stable states in a saline activated sludge microbial community over 9 years.</title>
        <authorList>
            <person name="Wang Y."/>
            <person name="Ye J."/>
            <person name="Ju F."/>
            <person name="Liu L."/>
            <person name="Boyd J.A."/>
            <person name="Deng Y."/>
            <person name="Parks D.H."/>
            <person name="Jiang X."/>
            <person name="Yin X."/>
            <person name="Woodcroft B.J."/>
            <person name="Tyson G.W."/>
            <person name="Hugenholtz P."/>
            <person name="Polz M.F."/>
            <person name="Zhang T."/>
        </authorList>
    </citation>
    <scope>NUCLEOTIDE SEQUENCE</scope>
    <source>
        <strain evidence="10">HKST-UBA11</strain>
    </source>
</reference>
<dbReference type="GO" id="GO:0006355">
    <property type="term" value="P:regulation of DNA-templated transcription"/>
    <property type="evidence" value="ECO:0007669"/>
    <property type="project" value="InterPro"/>
</dbReference>
<dbReference type="SUPFAM" id="SSF52172">
    <property type="entry name" value="CheY-like"/>
    <property type="match status" value="1"/>
</dbReference>